<name>A0A2A9N993_9AGAR</name>
<dbReference type="Proteomes" id="UP000242287">
    <property type="component" value="Unassembled WGS sequence"/>
</dbReference>
<evidence type="ECO:0000313" key="1">
    <source>
        <dbReference type="EMBL" id="PFH45804.1"/>
    </source>
</evidence>
<dbReference type="EMBL" id="KZ302287">
    <property type="protein sequence ID" value="PFH45804.1"/>
    <property type="molecule type" value="Genomic_DNA"/>
</dbReference>
<gene>
    <name evidence="1" type="ORF">AMATHDRAFT_8633</name>
</gene>
<evidence type="ECO:0000313" key="2">
    <source>
        <dbReference type="Proteomes" id="UP000242287"/>
    </source>
</evidence>
<organism evidence="1 2">
    <name type="scientific">Amanita thiersii Skay4041</name>
    <dbReference type="NCBI Taxonomy" id="703135"/>
    <lineage>
        <taxon>Eukaryota</taxon>
        <taxon>Fungi</taxon>
        <taxon>Dikarya</taxon>
        <taxon>Basidiomycota</taxon>
        <taxon>Agaricomycotina</taxon>
        <taxon>Agaricomycetes</taxon>
        <taxon>Agaricomycetidae</taxon>
        <taxon>Agaricales</taxon>
        <taxon>Pluteineae</taxon>
        <taxon>Amanitaceae</taxon>
        <taxon>Amanita</taxon>
    </lineage>
</organism>
<dbReference type="AlphaFoldDB" id="A0A2A9N993"/>
<sequence>MADHDNEISDFPVHWILVVDCVANLFVPESFGNSSNFILGLRKGSVIVIYSDKKMFF</sequence>
<protein>
    <submittedName>
        <fullName evidence="1">Uncharacterized protein</fullName>
    </submittedName>
</protein>
<accession>A0A2A9N993</accession>
<reference evidence="1 2" key="1">
    <citation type="submission" date="2014-02" db="EMBL/GenBank/DDBJ databases">
        <title>Transposable element dynamics among asymbiotic and ectomycorrhizal Amanita fungi.</title>
        <authorList>
            <consortium name="DOE Joint Genome Institute"/>
            <person name="Hess J."/>
            <person name="Skrede I."/>
            <person name="Wolfe B."/>
            <person name="LaButti K."/>
            <person name="Ohm R.A."/>
            <person name="Grigoriev I.V."/>
            <person name="Pringle A."/>
        </authorList>
    </citation>
    <scope>NUCLEOTIDE SEQUENCE [LARGE SCALE GENOMIC DNA]</scope>
    <source>
        <strain evidence="1 2">SKay4041</strain>
    </source>
</reference>
<keyword evidence="2" id="KW-1185">Reference proteome</keyword>
<proteinExistence type="predicted"/>